<feature type="compositionally biased region" description="Basic residues" evidence="5">
    <location>
        <begin position="338"/>
        <end position="355"/>
    </location>
</feature>
<evidence type="ECO:0000256" key="4">
    <source>
        <dbReference type="ARBA" id="ARBA00047960"/>
    </source>
</evidence>
<dbReference type="EC" id="2.5.1.18" evidence="1"/>
<dbReference type="InterPro" id="IPR010987">
    <property type="entry name" value="Glutathione-S-Trfase_C-like"/>
</dbReference>
<keyword evidence="9" id="KW-1185">Reference proteome</keyword>
<evidence type="ECO:0000259" key="7">
    <source>
        <dbReference type="PROSITE" id="PS50405"/>
    </source>
</evidence>
<dbReference type="SUPFAM" id="SSF52833">
    <property type="entry name" value="Thioredoxin-like"/>
    <property type="match status" value="1"/>
</dbReference>
<organism evidence="8 9">
    <name type="scientific">Mesorhabditis spiculigera</name>
    <dbReference type="NCBI Taxonomy" id="96644"/>
    <lineage>
        <taxon>Eukaryota</taxon>
        <taxon>Metazoa</taxon>
        <taxon>Ecdysozoa</taxon>
        <taxon>Nematoda</taxon>
        <taxon>Chromadorea</taxon>
        <taxon>Rhabditida</taxon>
        <taxon>Rhabditina</taxon>
        <taxon>Rhabditomorpha</taxon>
        <taxon>Rhabditoidea</taxon>
        <taxon>Rhabditidae</taxon>
        <taxon>Mesorhabditinae</taxon>
        <taxon>Mesorhabditis</taxon>
    </lineage>
</organism>
<dbReference type="InterPro" id="IPR004045">
    <property type="entry name" value="Glutathione_S-Trfase_N"/>
</dbReference>
<name>A0AA36FWA5_9BILA</name>
<feature type="non-terminal residue" evidence="8">
    <location>
        <position position="1"/>
    </location>
</feature>
<evidence type="ECO:0000313" key="9">
    <source>
        <dbReference type="Proteomes" id="UP001177023"/>
    </source>
</evidence>
<dbReference type="SUPFAM" id="SSF47616">
    <property type="entry name" value="GST C-terminal domain-like"/>
    <property type="match status" value="1"/>
</dbReference>
<comment type="caution">
    <text evidence="8">The sequence shown here is derived from an EMBL/GenBank/DDBJ whole genome shotgun (WGS) entry which is preliminary data.</text>
</comment>
<reference evidence="8" key="1">
    <citation type="submission" date="2023-06" db="EMBL/GenBank/DDBJ databases">
        <authorList>
            <person name="Delattre M."/>
        </authorList>
    </citation>
    <scope>NUCLEOTIDE SEQUENCE</scope>
    <source>
        <strain evidence="8">AF72</strain>
    </source>
</reference>
<evidence type="ECO:0000256" key="3">
    <source>
        <dbReference type="ARBA" id="ARBA00038317"/>
    </source>
</evidence>
<feature type="region of interest" description="Disordered" evidence="5">
    <location>
        <begin position="322"/>
        <end position="355"/>
    </location>
</feature>
<evidence type="ECO:0000256" key="1">
    <source>
        <dbReference type="ARBA" id="ARBA00012452"/>
    </source>
</evidence>
<dbReference type="GO" id="GO:0006749">
    <property type="term" value="P:glutathione metabolic process"/>
    <property type="evidence" value="ECO:0007669"/>
    <property type="project" value="TreeGrafter"/>
</dbReference>
<dbReference type="Gene3D" id="3.40.30.10">
    <property type="entry name" value="Glutaredoxin"/>
    <property type="match status" value="1"/>
</dbReference>
<comment type="catalytic activity">
    <reaction evidence="4">
        <text>RX + glutathione = an S-substituted glutathione + a halide anion + H(+)</text>
        <dbReference type="Rhea" id="RHEA:16437"/>
        <dbReference type="ChEBI" id="CHEBI:15378"/>
        <dbReference type="ChEBI" id="CHEBI:16042"/>
        <dbReference type="ChEBI" id="CHEBI:17792"/>
        <dbReference type="ChEBI" id="CHEBI:57925"/>
        <dbReference type="ChEBI" id="CHEBI:90779"/>
        <dbReference type="EC" id="2.5.1.18"/>
    </reaction>
</comment>
<feature type="domain" description="GST C-terminal" evidence="7">
    <location>
        <begin position="50"/>
        <end position="212"/>
    </location>
</feature>
<sequence length="355" mass="40616">MPQYKLHYFNLYARAEPIRMLFFLADQPYEDRRWEIPEWPEVKKGYAASDEFDNARMDAICDSYTDYVDKIVPWYRIHLKFFPGDEKKEFDATVDPARKLWLGQLADLLEKEGTGYMVGDKLSWVDLTLVNHMDVFELAIPGSQFICRPSIASSSTSSFSFPRVEAGVFPRAEFGLNAHPLNASFDDGCSDISDFLILSELLPKYKKKPKKFDGHSTTTSRRSTASSVIRKRLSIVEPDASSVVFFDANDYSRAPPLPPETISGRSLPRSILKKHPSANIYEEIGDDEGDLEEHVSDVRPELPARPVVTSLRLFPPCTLFQPRSMPNTDSEKYPEPLRRKKLPSLHRKRSKLIDF</sequence>
<evidence type="ECO:0000313" key="8">
    <source>
        <dbReference type="EMBL" id="CAJ0570131.1"/>
    </source>
</evidence>
<dbReference type="PANTHER" id="PTHR11571">
    <property type="entry name" value="GLUTATHIONE S-TRANSFERASE"/>
    <property type="match status" value="1"/>
</dbReference>
<proteinExistence type="inferred from homology"/>
<evidence type="ECO:0000259" key="6">
    <source>
        <dbReference type="PROSITE" id="PS50404"/>
    </source>
</evidence>
<dbReference type="PROSITE" id="PS50405">
    <property type="entry name" value="GST_CTER"/>
    <property type="match status" value="1"/>
</dbReference>
<dbReference type="AlphaFoldDB" id="A0AA36FWA5"/>
<dbReference type="CDD" id="cd03192">
    <property type="entry name" value="GST_C_Sigma_like"/>
    <property type="match status" value="1"/>
</dbReference>
<dbReference type="PANTHER" id="PTHR11571:SF224">
    <property type="entry name" value="HEMATOPOIETIC PROSTAGLANDIN D SYNTHASE"/>
    <property type="match status" value="1"/>
</dbReference>
<accession>A0AA36FWA5</accession>
<dbReference type="InterPro" id="IPR050213">
    <property type="entry name" value="GST_superfamily"/>
</dbReference>
<dbReference type="Proteomes" id="UP001177023">
    <property type="component" value="Unassembled WGS sequence"/>
</dbReference>
<dbReference type="Gene3D" id="1.20.1050.10">
    <property type="match status" value="1"/>
</dbReference>
<gene>
    <name evidence="8" type="ORF">MSPICULIGERA_LOCUS8579</name>
</gene>
<keyword evidence="2" id="KW-0808">Transferase</keyword>
<dbReference type="InterPro" id="IPR036282">
    <property type="entry name" value="Glutathione-S-Trfase_C_sf"/>
</dbReference>
<evidence type="ECO:0000256" key="5">
    <source>
        <dbReference type="SAM" id="MobiDB-lite"/>
    </source>
</evidence>
<dbReference type="InterPro" id="IPR004046">
    <property type="entry name" value="GST_C"/>
</dbReference>
<comment type="similarity">
    <text evidence="3">Belongs to the GST superfamily. Sigma family.</text>
</comment>
<feature type="domain" description="GST N-terminal" evidence="6">
    <location>
        <begin position="2"/>
        <end position="90"/>
    </location>
</feature>
<dbReference type="Pfam" id="PF14497">
    <property type="entry name" value="GST_C_3"/>
    <property type="match status" value="1"/>
</dbReference>
<evidence type="ECO:0000256" key="2">
    <source>
        <dbReference type="ARBA" id="ARBA00022679"/>
    </source>
</evidence>
<dbReference type="PROSITE" id="PS50404">
    <property type="entry name" value="GST_NTER"/>
    <property type="match status" value="1"/>
</dbReference>
<dbReference type="GO" id="GO:0004364">
    <property type="term" value="F:glutathione transferase activity"/>
    <property type="evidence" value="ECO:0007669"/>
    <property type="project" value="UniProtKB-EC"/>
</dbReference>
<protein>
    <recommendedName>
        <fullName evidence="1">glutathione transferase</fullName>
        <ecNumber evidence="1">2.5.1.18</ecNumber>
    </recommendedName>
</protein>
<dbReference type="EMBL" id="CATQJA010002254">
    <property type="protein sequence ID" value="CAJ0570131.1"/>
    <property type="molecule type" value="Genomic_DNA"/>
</dbReference>
<dbReference type="InterPro" id="IPR036249">
    <property type="entry name" value="Thioredoxin-like_sf"/>
</dbReference>